<gene>
    <name evidence="2" type="ORF">GUJ93_ZPchr0147g2926</name>
</gene>
<sequence length="515" mass="55148">MSKSSITKAVTKSDEGIRKNASFPKSLEISNLADGNGISQDAMICSKEAIPVSHMNPLDIPTMCDDPSDSVADGVKQDPSECSVDSPCWRGASVSHLSSFDVLQTSAPQSINEEPEVFGDEQKESTTIVQRYEALEMLQNFEQSHSQSHLELGVSMKSGDIGKNNTNESHEKGLESAKQCAAKCTAEQKTNLGIRESSMKRSGLNSAAPDFIPSSVGKLKISEGSCSSSGSNISGILKAIENLSEMLQNSFFFDEIELEEHDHTILRSVIENLQTCLHKTRKGPIKDGTSNKAGLRAPHSQTAVFKSDAGSHNGSYTANGGNSITNNNFAGTSHVLNDFGKKQLTLVPDPESSMAHVGSPRNPSSHSCNSGADCSDTCGAAISCPPTLCFPKGHPTEETSIVRNTDLLYTGDGIQLGGDGVFSCSARTDNHPIRTKNFQGGLVLTKLEETSMCHHAHPVPQLAPSRAHRELKRSTMDQASGSSCITGVESVLHGNSEYGLLSDWEHVPKEEIGWS</sequence>
<proteinExistence type="predicted"/>
<dbReference type="OrthoDB" id="611935at2759"/>
<dbReference type="AlphaFoldDB" id="A0A8J5RGJ1"/>
<feature type="region of interest" description="Disordered" evidence="1">
    <location>
        <begin position="349"/>
        <end position="368"/>
    </location>
</feature>
<dbReference type="PANTHER" id="PTHR34361:SF2">
    <property type="entry name" value="OS08G0157800 PROTEIN"/>
    <property type="match status" value="1"/>
</dbReference>
<protein>
    <submittedName>
        <fullName evidence="2">Uncharacterized protein</fullName>
    </submittedName>
</protein>
<accession>A0A8J5RGJ1</accession>
<keyword evidence="3" id="KW-1185">Reference proteome</keyword>
<evidence type="ECO:0000313" key="3">
    <source>
        <dbReference type="Proteomes" id="UP000729402"/>
    </source>
</evidence>
<reference evidence="2" key="2">
    <citation type="submission" date="2021-02" db="EMBL/GenBank/DDBJ databases">
        <authorList>
            <person name="Kimball J.A."/>
            <person name="Haas M.W."/>
            <person name="Macchietto M."/>
            <person name="Kono T."/>
            <person name="Duquette J."/>
            <person name="Shao M."/>
        </authorList>
    </citation>
    <scope>NUCLEOTIDE SEQUENCE</scope>
    <source>
        <tissue evidence="2">Fresh leaf tissue</tissue>
    </source>
</reference>
<dbReference type="PANTHER" id="PTHR34361">
    <property type="entry name" value="OS08G0157800 PROTEIN"/>
    <property type="match status" value="1"/>
</dbReference>
<evidence type="ECO:0000313" key="2">
    <source>
        <dbReference type="EMBL" id="KAG8044800.1"/>
    </source>
</evidence>
<name>A0A8J5RGJ1_ZIZPA</name>
<evidence type="ECO:0000256" key="1">
    <source>
        <dbReference type="SAM" id="MobiDB-lite"/>
    </source>
</evidence>
<dbReference type="EMBL" id="JAAALK010000342">
    <property type="protein sequence ID" value="KAG8044800.1"/>
    <property type="molecule type" value="Genomic_DNA"/>
</dbReference>
<organism evidence="2 3">
    <name type="scientific">Zizania palustris</name>
    <name type="common">Northern wild rice</name>
    <dbReference type="NCBI Taxonomy" id="103762"/>
    <lineage>
        <taxon>Eukaryota</taxon>
        <taxon>Viridiplantae</taxon>
        <taxon>Streptophyta</taxon>
        <taxon>Embryophyta</taxon>
        <taxon>Tracheophyta</taxon>
        <taxon>Spermatophyta</taxon>
        <taxon>Magnoliopsida</taxon>
        <taxon>Liliopsida</taxon>
        <taxon>Poales</taxon>
        <taxon>Poaceae</taxon>
        <taxon>BOP clade</taxon>
        <taxon>Oryzoideae</taxon>
        <taxon>Oryzeae</taxon>
        <taxon>Zizaniinae</taxon>
        <taxon>Zizania</taxon>
    </lineage>
</organism>
<comment type="caution">
    <text evidence="2">The sequence shown here is derived from an EMBL/GenBank/DDBJ whole genome shotgun (WGS) entry which is preliminary data.</text>
</comment>
<dbReference type="Proteomes" id="UP000729402">
    <property type="component" value="Unassembled WGS sequence"/>
</dbReference>
<reference evidence="2" key="1">
    <citation type="journal article" date="2021" name="bioRxiv">
        <title>Whole Genome Assembly and Annotation of Northern Wild Rice, Zizania palustris L., Supports a Whole Genome Duplication in the Zizania Genus.</title>
        <authorList>
            <person name="Haas M."/>
            <person name="Kono T."/>
            <person name="Macchietto M."/>
            <person name="Millas R."/>
            <person name="McGilp L."/>
            <person name="Shao M."/>
            <person name="Duquette J."/>
            <person name="Hirsch C.N."/>
            <person name="Kimball J."/>
        </authorList>
    </citation>
    <scope>NUCLEOTIDE SEQUENCE</scope>
    <source>
        <tissue evidence="2">Fresh leaf tissue</tissue>
    </source>
</reference>